<evidence type="ECO:0000256" key="14">
    <source>
        <dbReference type="SAM" id="Phobius"/>
    </source>
</evidence>
<evidence type="ECO:0000256" key="6">
    <source>
        <dbReference type="ARBA" id="ARBA00022692"/>
    </source>
</evidence>
<evidence type="ECO:0000313" key="16">
    <source>
        <dbReference type="EMBL" id="ORC58759.1"/>
    </source>
</evidence>
<evidence type="ECO:0000256" key="2">
    <source>
        <dbReference type="ARBA" id="ARBA00004881"/>
    </source>
</evidence>
<feature type="transmembrane region" description="Helical" evidence="14">
    <location>
        <begin position="326"/>
        <end position="344"/>
    </location>
</feature>
<feature type="domain" description="Glycosyltransferase 2-like" evidence="15">
    <location>
        <begin position="402"/>
        <end position="574"/>
    </location>
</feature>
<keyword evidence="7" id="KW-0460">Magnesium</keyword>
<evidence type="ECO:0000256" key="5">
    <source>
        <dbReference type="ARBA" id="ARBA00022679"/>
    </source>
</evidence>
<dbReference type="InterPro" id="IPR050321">
    <property type="entry name" value="Glycosyltr_2/OpgH_subfam"/>
</dbReference>
<name>A0A1X0N5F5_9PSED</name>
<evidence type="ECO:0000256" key="12">
    <source>
        <dbReference type="ARBA" id="ARBA00068721"/>
    </source>
</evidence>
<dbReference type="AlphaFoldDB" id="A0A1X0N5F5"/>
<dbReference type="InterPro" id="IPR017853">
    <property type="entry name" value="GH"/>
</dbReference>
<dbReference type="EMBL" id="MUIO01000049">
    <property type="protein sequence ID" value="ORC58759.1"/>
    <property type="molecule type" value="Genomic_DNA"/>
</dbReference>
<keyword evidence="4" id="KW-0328">Glycosyltransferase</keyword>
<dbReference type="SUPFAM" id="SSF51445">
    <property type="entry name" value="(Trans)glycosidases"/>
    <property type="match status" value="1"/>
</dbReference>
<dbReference type="EC" id="2.4.1.336" evidence="11"/>
<keyword evidence="5 16" id="KW-0808">Transferase</keyword>
<dbReference type="GO" id="GO:0016758">
    <property type="term" value="F:hexosyltransferase activity"/>
    <property type="evidence" value="ECO:0007669"/>
    <property type="project" value="TreeGrafter"/>
</dbReference>
<evidence type="ECO:0000313" key="17">
    <source>
        <dbReference type="Proteomes" id="UP000192815"/>
    </source>
</evidence>
<dbReference type="PANTHER" id="PTHR43867">
    <property type="entry name" value="CELLULOSE SYNTHASE CATALYTIC SUBUNIT A [UDP-FORMING]"/>
    <property type="match status" value="1"/>
</dbReference>
<evidence type="ECO:0000256" key="1">
    <source>
        <dbReference type="ARBA" id="ARBA00004141"/>
    </source>
</evidence>
<evidence type="ECO:0000256" key="3">
    <source>
        <dbReference type="ARBA" id="ARBA00022519"/>
    </source>
</evidence>
<dbReference type="GO" id="GO:0005886">
    <property type="term" value="C:plasma membrane"/>
    <property type="evidence" value="ECO:0007669"/>
    <property type="project" value="TreeGrafter"/>
</dbReference>
<dbReference type="Gene3D" id="3.90.550.10">
    <property type="entry name" value="Spore Coat Polysaccharide Biosynthesis Protein SpsA, Chain A"/>
    <property type="match status" value="1"/>
</dbReference>
<dbReference type="Proteomes" id="UP000192815">
    <property type="component" value="Unassembled WGS sequence"/>
</dbReference>
<evidence type="ECO:0000256" key="7">
    <source>
        <dbReference type="ARBA" id="ARBA00022842"/>
    </source>
</evidence>
<dbReference type="InterPro" id="IPR029044">
    <property type="entry name" value="Nucleotide-diphossugar_trans"/>
</dbReference>
<dbReference type="PANTHER" id="PTHR43867:SF4">
    <property type="entry name" value="BETA-(1-3)-GLUCOSYL TRANSFERASE"/>
    <property type="match status" value="1"/>
</dbReference>
<evidence type="ECO:0000256" key="11">
    <source>
        <dbReference type="ARBA" id="ARBA00066964"/>
    </source>
</evidence>
<evidence type="ECO:0000259" key="15">
    <source>
        <dbReference type="Pfam" id="PF00535"/>
    </source>
</evidence>
<dbReference type="Pfam" id="PF00535">
    <property type="entry name" value="Glycos_transf_2"/>
    <property type="match status" value="1"/>
</dbReference>
<evidence type="ECO:0000256" key="9">
    <source>
        <dbReference type="ARBA" id="ARBA00023136"/>
    </source>
</evidence>
<feature type="transmembrane region" description="Helical" evidence="14">
    <location>
        <begin position="694"/>
        <end position="715"/>
    </location>
</feature>
<evidence type="ECO:0000256" key="8">
    <source>
        <dbReference type="ARBA" id="ARBA00022989"/>
    </source>
</evidence>
<comment type="catalytic activity">
    <reaction evidence="10">
        <text>a 1,2-diacyl-sn-glycerol + UDP-alpha-D-glucose = a 1,2-diacyl-3-O-(beta-D-glucopyranosyl)-sn-glycerol + UDP + H(+)</text>
        <dbReference type="Rhea" id="RHEA:17285"/>
        <dbReference type="ChEBI" id="CHEBI:15378"/>
        <dbReference type="ChEBI" id="CHEBI:17815"/>
        <dbReference type="ChEBI" id="CHEBI:58223"/>
        <dbReference type="ChEBI" id="CHEBI:58885"/>
        <dbReference type="ChEBI" id="CHEBI:75799"/>
        <dbReference type="EC" id="2.4.1.336"/>
    </reaction>
</comment>
<dbReference type="OrthoDB" id="9806824at2"/>
<proteinExistence type="predicted"/>
<dbReference type="Gene3D" id="3.20.20.80">
    <property type="entry name" value="Glycosidases"/>
    <property type="match status" value="1"/>
</dbReference>
<dbReference type="SUPFAM" id="SSF53448">
    <property type="entry name" value="Nucleotide-diphospho-sugar transferases"/>
    <property type="match status" value="1"/>
</dbReference>
<organism evidence="16 17">
    <name type="scientific">Pseudomonas floridensis</name>
    <dbReference type="NCBI Taxonomy" id="1958950"/>
    <lineage>
        <taxon>Bacteria</taxon>
        <taxon>Pseudomonadati</taxon>
        <taxon>Pseudomonadota</taxon>
        <taxon>Gammaproteobacteria</taxon>
        <taxon>Pseudomonadales</taxon>
        <taxon>Pseudomonadaceae</taxon>
        <taxon>Pseudomonas</taxon>
    </lineage>
</organism>
<keyword evidence="9 14" id="KW-0472">Membrane</keyword>
<keyword evidence="17" id="KW-1185">Reference proteome</keyword>
<feature type="transmembrane region" description="Helical" evidence="14">
    <location>
        <begin position="802"/>
        <end position="825"/>
    </location>
</feature>
<evidence type="ECO:0000256" key="4">
    <source>
        <dbReference type="ARBA" id="ARBA00022676"/>
    </source>
</evidence>
<gene>
    <name evidence="16" type="ORF">BZK31_13690</name>
</gene>
<keyword evidence="3" id="KW-0997">Cell inner membrane</keyword>
<keyword evidence="3" id="KW-1003">Cell membrane</keyword>
<evidence type="ECO:0000256" key="13">
    <source>
        <dbReference type="ARBA" id="ARBA00078564"/>
    </source>
</evidence>
<evidence type="ECO:0000256" key="10">
    <source>
        <dbReference type="ARBA" id="ARBA00053004"/>
    </source>
</evidence>
<feature type="transmembrane region" description="Helical" evidence="14">
    <location>
        <begin position="727"/>
        <end position="749"/>
    </location>
</feature>
<dbReference type="FunFam" id="3.90.550.10:FF:000164">
    <property type="entry name" value="Beta-(1-3)-glucosyl transferase"/>
    <property type="match status" value="1"/>
</dbReference>
<comment type="subcellular location">
    <subcellularLocation>
        <location evidence="1">Membrane</location>
        <topology evidence="1">Multi-pass membrane protein</topology>
    </subcellularLocation>
</comment>
<reference evidence="17" key="1">
    <citation type="submission" date="2017-02" db="EMBL/GenBank/DDBJ databases">
        <title>Pseudomonas floridae sp. nov., a novel pathogenic bacterial species isolated from tomato.</title>
        <authorList>
            <person name="Timilsina S."/>
            <person name="Vallad G.E."/>
            <person name="Jones J.B."/>
        </authorList>
    </citation>
    <scope>NUCLEOTIDE SEQUENCE [LARGE SCALE GENOMIC DNA]</scope>
    <source>
        <strain evidence="17">GEV388</strain>
    </source>
</reference>
<dbReference type="RefSeq" id="WP_083183509.1">
    <property type="nucleotide sequence ID" value="NZ_CBCRZR010000001.1"/>
</dbReference>
<keyword evidence="8 14" id="KW-1133">Transmembrane helix</keyword>
<sequence>MDRTVRVVIKGLAERFSARSLWARHLQEAPDWPEHISGFSYAPFRPGQDPRKGLYPSRAQIEEDLALIRRYTRRIRIYSAHDALACIPDVARSMDMTVTLGAWISQDEKRSDTELRAAIDLANGHDNIDHLLIGSEALFRGDTTLAQLLAYMKMARQQVDVPVATSEVWTQWIETPELARHSDVIAAHILPFWETTPASRAAPEVLTRAEQLGQLFPGKSILISEVGWPGKSSAARRLFTSPAEQTLYLRNQVHLLDQKGYAYFVVEAFDQHWKTDEGPPGPHWGFFNAKRQRKMQLTGPVQVSVHWQAQYRHLITYLRPESRRHAMAVVTLMYCALVIAGLAGSTSLSLWMALPMSLAWASSLLTNISIETHEFLEACWGPKYPRFFPPKRLEEHYLPKVSLLVPCYNEPPEMVKLTLDALQQLDYPNFEVLVIDNNTRDPDVWKPVEKHCRQLGDTFRFFHVDPLSGFKAGALNYLIDRTAEDAEIVAVIDADYCVNRLWLKRMVPHFINPRIGVIQSPQDYRDGDQSLFKHCCEAEYRGFFNIGMVIRNDHDAIIQHGTMTMIRRSVLQRLRWAQWSICEDAELGLRVIEHDFCTGYSPISYGRGLTPDTFTHFKKQRYRWAYGAVQIVKRHVASLISGQGSSLTAMQRYHYLAGWVPWAAEGVNYLMTLIVLLWTAAMILAPHSFGPVPWVFSTSLLLMFTLRTLKILSLYRQVIGRDVRDALAAILAGMALYPTIGKAVISGIFTSRLPFFRTPKQTAGSHYGQLLYEAGDELWTVLFYGSAVVGLCFSEVTADIDLWFWIAMLLVKSLPYLAAVVMAALSAHAGRTTRTST</sequence>
<protein>
    <recommendedName>
        <fullName evidence="12">Beta-monoglucosyldiacylglycerol synthase</fullName>
        <ecNumber evidence="11">2.4.1.336</ecNumber>
    </recommendedName>
    <alternativeName>
        <fullName evidence="13">UDP-glucose:1,2-diacylglycerol 3-beta-D-glucosyltransferase</fullName>
    </alternativeName>
</protein>
<dbReference type="InterPro" id="IPR001173">
    <property type="entry name" value="Glyco_trans_2-like"/>
</dbReference>
<keyword evidence="6 14" id="KW-0812">Transmembrane</keyword>
<dbReference type="STRING" id="1958950.BZK31_13690"/>
<comment type="caution">
    <text evidence="16">The sequence shown here is derived from an EMBL/GenBank/DDBJ whole genome shotgun (WGS) entry which is preliminary data.</text>
</comment>
<comment type="pathway">
    <text evidence="2">Glycan metabolism.</text>
</comment>
<accession>A0A1X0N5F5</accession>